<dbReference type="RefSeq" id="WP_109712071.1">
    <property type="nucleotide sequence ID" value="NZ_PPED02000002.1"/>
</dbReference>
<evidence type="ECO:0000313" key="3">
    <source>
        <dbReference type="Proteomes" id="UP000236594"/>
    </source>
</evidence>
<reference evidence="2 3" key="1">
    <citation type="submission" date="2018-04" db="EMBL/GenBank/DDBJ databases">
        <title>Draft Genome Sequence of Phosphate-Solubilizing Chryseobacterium sp. ISE14 that is a Biocontrol and Plant Growth-Promoting Rhizobacterium Isolated from Cucumber.</title>
        <authorList>
            <person name="Jeong J.-J."/>
            <person name="Sang M.K."/>
            <person name="Choi I.-G."/>
            <person name="Kim K.D."/>
        </authorList>
    </citation>
    <scope>NUCLEOTIDE SEQUENCE [LARGE SCALE GENOMIC DNA]</scope>
    <source>
        <strain evidence="2 3">ISE14</strain>
    </source>
</reference>
<proteinExistence type="predicted"/>
<sequence>MALEKNQFPGIHSKISKNWTSAIKIVFLGFAVMTPLLMIIMSIIILSSKVIIEVKILILVLTLLVIWLFVWLLNRQIQKRREKRITRIVIDSQGVHDYSNQELVRSLKYTELMPNPENGKYDVFIHSGQDTDMTLCFYVSDPATHEIKLQGFALNADFVITNGNALKKHFVKGIIIFRPDLKIDPGVFDLYGVTEITEV</sequence>
<dbReference type="AlphaFoldDB" id="A0A316X9J4"/>
<evidence type="ECO:0000256" key="1">
    <source>
        <dbReference type="SAM" id="Phobius"/>
    </source>
</evidence>
<keyword evidence="1" id="KW-0472">Membrane</keyword>
<keyword evidence="1" id="KW-1133">Transmembrane helix</keyword>
<organism evidence="2 3">
    <name type="scientific">Chryseobacterium phosphatilyticum</name>
    <dbReference type="NCBI Taxonomy" id="475075"/>
    <lineage>
        <taxon>Bacteria</taxon>
        <taxon>Pseudomonadati</taxon>
        <taxon>Bacteroidota</taxon>
        <taxon>Flavobacteriia</taxon>
        <taxon>Flavobacteriales</taxon>
        <taxon>Weeksellaceae</taxon>
        <taxon>Chryseobacterium group</taxon>
        <taxon>Chryseobacterium</taxon>
    </lineage>
</organism>
<protein>
    <submittedName>
        <fullName evidence="2">Uncharacterized protein</fullName>
    </submittedName>
</protein>
<keyword evidence="1" id="KW-0812">Transmembrane</keyword>
<keyword evidence="3" id="KW-1185">Reference proteome</keyword>
<evidence type="ECO:0000313" key="2">
    <source>
        <dbReference type="EMBL" id="PWN70442.1"/>
    </source>
</evidence>
<dbReference type="OrthoDB" id="769178at2"/>
<accession>A0A316X9J4</accession>
<feature type="transmembrane region" description="Helical" evidence="1">
    <location>
        <begin position="21"/>
        <end position="46"/>
    </location>
</feature>
<dbReference type="EMBL" id="PPED02000002">
    <property type="protein sequence ID" value="PWN70442.1"/>
    <property type="molecule type" value="Genomic_DNA"/>
</dbReference>
<gene>
    <name evidence="2" type="ORF">C1631_010745</name>
</gene>
<name>A0A316X9J4_9FLAO</name>
<dbReference type="Proteomes" id="UP000236594">
    <property type="component" value="Unassembled WGS sequence"/>
</dbReference>
<comment type="caution">
    <text evidence="2">The sequence shown here is derived from an EMBL/GenBank/DDBJ whole genome shotgun (WGS) entry which is preliminary data.</text>
</comment>
<feature type="transmembrane region" description="Helical" evidence="1">
    <location>
        <begin position="52"/>
        <end position="74"/>
    </location>
</feature>